<reference evidence="2" key="1">
    <citation type="submission" date="2022-11" db="UniProtKB">
        <authorList>
            <consortium name="WormBaseParasite"/>
        </authorList>
    </citation>
    <scope>IDENTIFICATION</scope>
</reference>
<organism evidence="1 2">
    <name type="scientific">Panagrolaimus sp. PS1159</name>
    <dbReference type="NCBI Taxonomy" id="55785"/>
    <lineage>
        <taxon>Eukaryota</taxon>
        <taxon>Metazoa</taxon>
        <taxon>Ecdysozoa</taxon>
        <taxon>Nematoda</taxon>
        <taxon>Chromadorea</taxon>
        <taxon>Rhabditida</taxon>
        <taxon>Tylenchina</taxon>
        <taxon>Panagrolaimomorpha</taxon>
        <taxon>Panagrolaimoidea</taxon>
        <taxon>Panagrolaimidae</taxon>
        <taxon>Panagrolaimus</taxon>
    </lineage>
</organism>
<accession>A0AC35FDT0</accession>
<protein>
    <submittedName>
        <fullName evidence="2">Sulfhydryl oxidase</fullName>
    </submittedName>
</protein>
<dbReference type="Proteomes" id="UP000887580">
    <property type="component" value="Unplaced"/>
</dbReference>
<proteinExistence type="predicted"/>
<evidence type="ECO:0000313" key="1">
    <source>
        <dbReference type="Proteomes" id="UP000887580"/>
    </source>
</evidence>
<evidence type="ECO:0000313" key="2">
    <source>
        <dbReference type="WBParaSite" id="PS1159_v2.g16482.t1"/>
    </source>
</evidence>
<name>A0AC35FDT0_9BILA</name>
<sequence>MDYFDKNGKPCKACFSVEDMMKMSKKFSEKKATSSTSSTEINEKTIQNVVEERRVKQCPVDKDELGRSTWNLLHTMAAYYPEKPSTEEKKTMETTLTSLSKTYPCSYCADDFRKDLKVHPPKLENRDELSNWMCEMHNRVNKKLGKDIFDCTKYMNKSVFRVPGTSTSTENGSTNYTGNNELNNEYGPDTEFVTTCRRMFSSPRRSSNEISLQTKLPSTSKATKETGIIVPVNPSSRRLSFEEDTTNGIRLGEIISASILELFFSTLPPTQQDKIRTLFIDVLNCAGVTQSNVFSKVYEQTRLKMTRMMHENLARTFLSLKLSTPMIDDKLAPVIIAQKLTRYSEDFEELKEIGAGGFGKVYQSRSKVDGQLYAIKKIPLKKTSDKAYQKMLEECRCHARLQHPNIVRYHNAWVDLSYKSAIRLKPPNNLRTVRIETLSTASSSLPSSLTPRGVTIEEYESDNNLEDQDIESDKNISDENQCDDEEANSSSSSSSSDGSKRKGFWAKKQLPNSGHHSFSSFDTTENGEDDDNESVKSDDSIESKSAMKLGKVLAKIDVEKEIVRNDLQLAIDIPQKDLGYVFQVGYPTLFIQMELCHITLEQYIQNREKQLLPVDPSFNESVAEGLLSAIEFLHRNNVVHRDIKPSNIFLKYSHDKKPIIMLGDFGLARSIVEELALGESMPSSPLPEESSSSSNGNKLTSGLGTYLYAAPEQLNTKEYSLSADIYSAGVVIYELYHDFKTGSERIVTLQELRKRAELSAKFKQAWPELCPILSSMITKSPKKRLEAGILLTKFKQLKEKMCHESEIQRLLHENQKLRDEAIQWKEKYLELERKLQQSQQILP</sequence>
<dbReference type="WBParaSite" id="PS1159_v2.g16482.t1">
    <property type="protein sequence ID" value="PS1159_v2.g16482.t1"/>
    <property type="gene ID" value="PS1159_v2.g16482"/>
</dbReference>